<organism evidence="2 3">
    <name type="scientific">Campylobacter hyointestinalis</name>
    <dbReference type="NCBI Taxonomy" id="198"/>
    <lineage>
        <taxon>Bacteria</taxon>
        <taxon>Pseudomonadati</taxon>
        <taxon>Campylobacterota</taxon>
        <taxon>Epsilonproteobacteria</taxon>
        <taxon>Campylobacterales</taxon>
        <taxon>Campylobacteraceae</taxon>
        <taxon>Campylobacter</taxon>
    </lineage>
</organism>
<dbReference type="InterPro" id="IPR008813">
    <property type="entry name" value="Plasmid_replication_RepL"/>
</dbReference>
<evidence type="ECO:0000313" key="3">
    <source>
        <dbReference type="Proteomes" id="UP000321812"/>
    </source>
</evidence>
<feature type="domain" description="Plasmid replication protein RepL" evidence="1">
    <location>
        <begin position="17"/>
        <end position="82"/>
    </location>
</feature>
<dbReference type="RefSeq" id="WP_147497202.1">
    <property type="nucleotide sequence ID" value="NZ_VOAP01000013.1"/>
</dbReference>
<dbReference type="SUPFAM" id="SSF46785">
    <property type="entry name" value="Winged helix' DNA-binding domain"/>
    <property type="match status" value="1"/>
</dbReference>
<dbReference type="Gene3D" id="1.10.10.10">
    <property type="entry name" value="Winged helix-like DNA-binding domain superfamily/Winged helix DNA-binding domain"/>
    <property type="match status" value="1"/>
</dbReference>
<dbReference type="EMBL" id="VOAP01000013">
    <property type="protein sequence ID" value="TWO20577.1"/>
    <property type="molecule type" value="Genomic_DNA"/>
</dbReference>
<dbReference type="GO" id="GO:0006276">
    <property type="term" value="P:plasmid maintenance"/>
    <property type="evidence" value="ECO:0007669"/>
    <property type="project" value="InterPro"/>
</dbReference>
<reference evidence="2 3" key="1">
    <citation type="submission" date="2019-07" db="EMBL/GenBank/DDBJ databases">
        <title>Rapid identification of Enteric Bacteria from Whole Genome Sequences (WGS) using Average Nucleotide Identity (ANI).</title>
        <authorList>
            <person name="Lane C."/>
        </authorList>
    </citation>
    <scope>NUCLEOTIDE SEQUENCE [LARGE SCALE GENOMIC DNA]</scope>
    <source>
        <strain evidence="2 3">D2411</strain>
    </source>
</reference>
<dbReference type="InterPro" id="IPR036390">
    <property type="entry name" value="WH_DNA-bd_sf"/>
</dbReference>
<dbReference type="InterPro" id="IPR036388">
    <property type="entry name" value="WH-like_DNA-bd_sf"/>
</dbReference>
<gene>
    <name evidence="2" type="ORF">YZ82_04470</name>
</gene>
<dbReference type="AlphaFoldDB" id="A0A562XEL9"/>
<proteinExistence type="predicted"/>
<name>A0A562XEL9_CAMHY</name>
<protein>
    <submittedName>
        <fullName evidence="2">ArsR family transcriptional regulator</fullName>
    </submittedName>
</protein>
<comment type="caution">
    <text evidence="2">The sequence shown here is derived from an EMBL/GenBank/DDBJ whole genome shotgun (WGS) entry which is preliminary data.</text>
</comment>
<dbReference type="GO" id="GO:0006260">
    <property type="term" value="P:DNA replication"/>
    <property type="evidence" value="ECO:0007669"/>
    <property type="project" value="InterPro"/>
</dbReference>
<dbReference type="Proteomes" id="UP000321812">
    <property type="component" value="Unassembled WGS sequence"/>
</dbReference>
<accession>A0A562XEL9</accession>
<evidence type="ECO:0000259" key="1">
    <source>
        <dbReference type="Pfam" id="PF05732"/>
    </source>
</evidence>
<dbReference type="Pfam" id="PF05732">
    <property type="entry name" value="RepL"/>
    <property type="match status" value="1"/>
</dbReference>
<evidence type="ECO:0000313" key="2">
    <source>
        <dbReference type="EMBL" id="TWO20577.1"/>
    </source>
</evidence>
<sequence length="90" mass="10516">MDNCYLKTDILNGIFKKLIGDKKVQLLEFLADNCDEEGFFKFNINEICELLNTSKPTVISTFKLLEDKKILYKIKNGFYKLNLKDELSRS</sequence>